<evidence type="ECO:0000313" key="1">
    <source>
        <dbReference type="EMBL" id="MFD1643955.1"/>
    </source>
</evidence>
<comment type="caution">
    <text evidence="1">The sequence shown here is derived from an EMBL/GenBank/DDBJ whole genome shotgun (WGS) entry which is preliminary data.</text>
</comment>
<protein>
    <submittedName>
        <fullName evidence="1">HEPN domain-containing protein</fullName>
    </submittedName>
</protein>
<organism evidence="1 2">
    <name type="scientific">Halohasta litorea</name>
    <dbReference type="NCBI Taxonomy" id="869891"/>
    <lineage>
        <taxon>Archaea</taxon>
        <taxon>Methanobacteriati</taxon>
        <taxon>Methanobacteriota</taxon>
        <taxon>Stenosarchaea group</taxon>
        <taxon>Halobacteria</taxon>
        <taxon>Halobacteriales</taxon>
        <taxon>Haloferacaceae</taxon>
        <taxon>Halohasta</taxon>
    </lineage>
</organism>
<dbReference type="Proteomes" id="UP001597052">
    <property type="component" value="Unassembled WGS sequence"/>
</dbReference>
<keyword evidence="2" id="KW-1185">Reference proteome</keyword>
<dbReference type="AlphaFoldDB" id="A0ABD6DF24"/>
<evidence type="ECO:0000313" key="2">
    <source>
        <dbReference type="Proteomes" id="UP001597052"/>
    </source>
</evidence>
<gene>
    <name evidence="1" type="ORF">ACFSBW_19115</name>
</gene>
<dbReference type="EMBL" id="JBHUDM010000014">
    <property type="protein sequence ID" value="MFD1643955.1"/>
    <property type="molecule type" value="Genomic_DNA"/>
</dbReference>
<accession>A0ABD6DF24</accession>
<dbReference type="RefSeq" id="WP_256397867.1">
    <property type="nucleotide sequence ID" value="NZ_JANHDJ010000016.1"/>
</dbReference>
<proteinExistence type="predicted"/>
<sequence>MFSEELLSEAIQEFLEYSYHEYRKVRHKDYEIYRASENGQMGTTRSIDVPSARELAQDPPDEVTKICPLIEALVTDDDISLIQSEIGAAKAFNRVIKETRIESDRGATEESQIDPDFWDTLRSDEATIVYIAPIIGLSFDDNVQITDDLVIRHLSEFEKELMLNTMDLGGGSVALRRAIQIGHLTHAAVYENTTTVDNGWEGGITIMSDIDQEAQDALENLKIALRLIHPEGFQMSTWHIIDKTFYPSVISSHEKHGSRASGGIEKPVLVSNPDKIVEYYQLVSEANVDEGIRVAIDRLESSYRKVSNADGVVDAVIGIEALLSSGRSGSFREVRRRAAILAGEKATYSELGRLQGLRNATVHGENTQADKEDLQQARDLLAVLLDQVITTSIQKEITRDDVIDVLDAAITKTVENQFDDLLSEFDSM</sequence>
<reference evidence="1 2" key="1">
    <citation type="journal article" date="2019" name="Int. J. Syst. Evol. Microbiol.">
        <title>The Global Catalogue of Microorganisms (GCM) 10K type strain sequencing project: providing services to taxonomists for standard genome sequencing and annotation.</title>
        <authorList>
            <consortium name="The Broad Institute Genomics Platform"/>
            <consortium name="The Broad Institute Genome Sequencing Center for Infectious Disease"/>
            <person name="Wu L."/>
            <person name="Ma J."/>
        </authorList>
    </citation>
    <scope>NUCLEOTIDE SEQUENCE [LARGE SCALE GENOMIC DNA]</scope>
    <source>
        <strain evidence="1 2">CGMCC 1.10593</strain>
    </source>
</reference>
<name>A0ABD6DF24_9EURY</name>